<protein>
    <recommendedName>
        <fullName evidence="15">Transporter</fullName>
    </recommendedName>
</protein>
<dbReference type="STRING" id="387005.A0A183HFL8"/>
<dbReference type="InterPro" id="IPR037272">
    <property type="entry name" value="SNS_sf"/>
</dbReference>
<dbReference type="Pfam" id="PF00209">
    <property type="entry name" value="SNF"/>
    <property type="match status" value="1"/>
</dbReference>
<dbReference type="PROSITE" id="PS00754">
    <property type="entry name" value="NA_NEUROTRAN_SYMP_2"/>
    <property type="match status" value="1"/>
</dbReference>
<name>A0A183HFL8_9BILA</name>
<evidence type="ECO:0000256" key="10">
    <source>
        <dbReference type="ARBA" id="ARBA00023136"/>
    </source>
</evidence>
<reference evidence="19" key="1">
    <citation type="submission" date="2016-06" db="UniProtKB">
        <authorList>
            <consortium name="WormBaseParasite"/>
        </authorList>
    </citation>
    <scope>IDENTIFICATION</scope>
</reference>
<evidence type="ECO:0000256" key="2">
    <source>
        <dbReference type="ARBA" id="ARBA00022448"/>
    </source>
</evidence>
<evidence type="ECO:0000313" key="19">
    <source>
        <dbReference type="WBParaSite" id="OFLC_0000627901-mRNA-1"/>
    </source>
</evidence>
<evidence type="ECO:0000256" key="8">
    <source>
        <dbReference type="ARBA" id="ARBA00022989"/>
    </source>
</evidence>
<accession>A0A183HFL8</accession>
<dbReference type="SUPFAM" id="SSF161070">
    <property type="entry name" value="SNF-like"/>
    <property type="match status" value="1"/>
</dbReference>
<feature type="binding site" evidence="13">
    <location>
        <position position="41"/>
    </location>
    <ligand>
        <name>Na(+)</name>
        <dbReference type="ChEBI" id="CHEBI:29101"/>
        <label>1</label>
    </ligand>
</feature>
<dbReference type="PANTHER" id="PTHR11616:SF320">
    <property type="entry name" value="SODIUM-DEPENDENT NORADRENALINE TRANSPORTER"/>
    <property type="match status" value="1"/>
</dbReference>
<feature type="transmembrane region" description="Helical" evidence="16">
    <location>
        <begin position="104"/>
        <end position="132"/>
    </location>
</feature>
<dbReference type="Proteomes" id="UP000267606">
    <property type="component" value="Unassembled WGS sequence"/>
</dbReference>
<keyword evidence="2 15" id="KW-0813">Transport</keyword>
<keyword evidence="11 14" id="KW-1015">Disulfide bond</keyword>
<dbReference type="EMBL" id="UZAJ01005880">
    <property type="protein sequence ID" value="VDO46022.1"/>
    <property type="molecule type" value="Genomic_DNA"/>
</dbReference>
<keyword evidence="8 16" id="KW-1133">Transmembrane helix</keyword>
<proteinExistence type="inferred from homology"/>
<comment type="similarity">
    <text evidence="15">Belongs to the sodium:neurotransmitter symporter (SNF) (TC 2.A.22) family.</text>
</comment>
<dbReference type="GO" id="GO:0046872">
    <property type="term" value="F:metal ion binding"/>
    <property type="evidence" value="ECO:0007669"/>
    <property type="project" value="UniProtKB-KW"/>
</dbReference>
<evidence type="ECO:0000256" key="15">
    <source>
        <dbReference type="RuleBase" id="RU003732"/>
    </source>
</evidence>
<keyword evidence="12" id="KW-0325">Glycoprotein</keyword>
<evidence type="ECO:0000313" key="17">
    <source>
        <dbReference type="EMBL" id="VDO46022.1"/>
    </source>
</evidence>
<evidence type="ECO:0000256" key="9">
    <source>
        <dbReference type="ARBA" id="ARBA00023053"/>
    </source>
</evidence>
<keyword evidence="3" id="KW-1003">Cell membrane</keyword>
<keyword evidence="5 13" id="KW-0479">Metal-binding</keyword>
<evidence type="ECO:0000256" key="6">
    <source>
        <dbReference type="ARBA" id="ARBA00022775"/>
    </source>
</evidence>
<dbReference type="AlphaFoldDB" id="A0A183HFL8"/>
<organism evidence="19">
    <name type="scientific">Onchocerca flexuosa</name>
    <dbReference type="NCBI Taxonomy" id="387005"/>
    <lineage>
        <taxon>Eukaryota</taxon>
        <taxon>Metazoa</taxon>
        <taxon>Ecdysozoa</taxon>
        <taxon>Nematoda</taxon>
        <taxon>Chromadorea</taxon>
        <taxon>Rhabditida</taxon>
        <taxon>Spirurina</taxon>
        <taxon>Spiruromorpha</taxon>
        <taxon>Filarioidea</taxon>
        <taxon>Onchocercidae</taxon>
        <taxon>Onchocerca</taxon>
    </lineage>
</organism>
<evidence type="ECO:0000313" key="18">
    <source>
        <dbReference type="Proteomes" id="UP000267606"/>
    </source>
</evidence>
<dbReference type="GO" id="GO:0030424">
    <property type="term" value="C:axon"/>
    <property type="evidence" value="ECO:0007669"/>
    <property type="project" value="TreeGrafter"/>
</dbReference>
<reference evidence="17 18" key="2">
    <citation type="submission" date="2018-11" db="EMBL/GenBank/DDBJ databases">
        <authorList>
            <consortium name="Pathogen Informatics"/>
        </authorList>
    </citation>
    <scope>NUCLEOTIDE SEQUENCE [LARGE SCALE GENOMIC DNA]</scope>
</reference>
<evidence type="ECO:0000256" key="16">
    <source>
        <dbReference type="SAM" id="Phobius"/>
    </source>
</evidence>
<comment type="subcellular location">
    <subcellularLocation>
        <location evidence="1">Cell membrane</location>
        <topology evidence="1">Multi-pass membrane protein</topology>
    </subcellularLocation>
</comment>
<sequence>MTRLKKGEDKPIKKKQCKKDELRETWTRKADFLLSVIGFAVDLANIWRFPYLCFKNGGGAFLIPYTLMVLIAGVPLFYMELALGQYYRKGAVTTWGWICPLFKGIGYCVIMIAFYTDFFYNVIIAWALHFFLKSFTTHLPWASCGNDYNSAMCYEPSWNDDKDNECVQPLNKSGMGLISAAEEYFYKEFLGLHMPGAANSSVAHSLSNLGSLNWEMVFCLLLVYIICYFSLWKGIKMSGKV</sequence>
<keyword evidence="10 16" id="KW-0472">Membrane</keyword>
<evidence type="ECO:0000256" key="7">
    <source>
        <dbReference type="ARBA" id="ARBA00022847"/>
    </source>
</evidence>
<dbReference type="GO" id="GO:0015874">
    <property type="term" value="P:norepinephrine transport"/>
    <property type="evidence" value="ECO:0007669"/>
    <property type="project" value="TreeGrafter"/>
</dbReference>
<dbReference type="GO" id="GO:0042734">
    <property type="term" value="C:presynaptic membrane"/>
    <property type="evidence" value="ECO:0007669"/>
    <property type="project" value="TreeGrafter"/>
</dbReference>
<dbReference type="PROSITE" id="PS00610">
    <property type="entry name" value="NA_NEUROTRAN_SYMP_1"/>
    <property type="match status" value="1"/>
</dbReference>
<evidence type="ECO:0000256" key="12">
    <source>
        <dbReference type="ARBA" id="ARBA00023180"/>
    </source>
</evidence>
<keyword evidence="7 15" id="KW-0769">Symport</keyword>
<keyword evidence="6" id="KW-0532">Neurotransmitter transport</keyword>
<dbReference type="PRINTS" id="PR00176">
    <property type="entry name" value="NANEUSMPORT"/>
</dbReference>
<feature type="transmembrane region" description="Helical" evidence="16">
    <location>
        <begin position="62"/>
        <end position="83"/>
    </location>
</feature>
<dbReference type="GO" id="GO:0032809">
    <property type="term" value="C:neuronal cell body membrane"/>
    <property type="evidence" value="ECO:0007669"/>
    <property type="project" value="TreeGrafter"/>
</dbReference>
<feature type="binding site" evidence="13">
    <location>
        <position position="40"/>
    </location>
    <ligand>
        <name>Na(+)</name>
        <dbReference type="ChEBI" id="CHEBI:29101"/>
        <label>1</label>
    </ligand>
</feature>
<feature type="binding site" evidence="13">
    <location>
        <position position="45"/>
    </location>
    <ligand>
        <name>Na(+)</name>
        <dbReference type="ChEBI" id="CHEBI:29101"/>
        <label>1</label>
    </ligand>
</feature>
<dbReference type="GO" id="GO:0051583">
    <property type="term" value="P:dopamine uptake involved in synaptic transmission"/>
    <property type="evidence" value="ECO:0007669"/>
    <property type="project" value="TreeGrafter"/>
</dbReference>
<dbReference type="GO" id="GO:0005330">
    <property type="term" value="F:dopamine:sodium symporter activity"/>
    <property type="evidence" value="ECO:0007669"/>
    <property type="project" value="TreeGrafter"/>
</dbReference>
<dbReference type="WBParaSite" id="OFLC_0000627901-mRNA-1">
    <property type="protein sequence ID" value="OFLC_0000627901-mRNA-1"/>
    <property type="gene ID" value="OFLC_0000627901"/>
</dbReference>
<evidence type="ECO:0000256" key="4">
    <source>
        <dbReference type="ARBA" id="ARBA00022692"/>
    </source>
</evidence>
<keyword evidence="4 15" id="KW-0812">Transmembrane</keyword>
<keyword evidence="9 13" id="KW-0915">Sodium</keyword>
<dbReference type="GO" id="GO:0006865">
    <property type="term" value="P:amino acid transport"/>
    <property type="evidence" value="ECO:0007669"/>
    <property type="project" value="TreeGrafter"/>
</dbReference>
<gene>
    <name evidence="17" type="ORF">OFLC_LOCUS6283</name>
</gene>
<dbReference type="InterPro" id="IPR000175">
    <property type="entry name" value="Na/ntran_symport"/>
</dbReference>
<dbReference type="PROSITE" id="PS50267">
    <property type="entry name" value="NA_NEUROTRAN_SYMP_3"/>
    <property type="match status" value="1"/>
</dbReference>
<evidence type="ECO:0000256" key="1">
    <source>
        <dbReference type="ARBA" id="ARBA00004651"/>
    </source>
</evidence>
<feature type="disulfide bond" evidence="14">
    <location>
        <begin position="144"/>
        <end position="153"/>
    </location>
</feature>
<feature type="binding site" evidence="13">
    <location>
        <position position="38"/>
    </location>
    <ligand>
        <name>Na(+)</name>
        <dbReference type="ChEBI" id="CHEBI:29101"/>
        <label>1</label>
    </ligand>
</feature>
<feature type="transmembrane region" description="Helical" evidence="16">
    <location>
        <begin position="212"/>
        <end position="231"/>
    </location>
</feature>
<feature type="transmembrane region" description="Helical" evidence="16">
    <location>
        <begin position="32"/>
        <end position="50"/>
    </location>
</feature>
<keyword evidence="18" id="KW-1185">Reference proteome</keyword>
<dbReference type="PANTHER" id="PTHR11616">
    <property type="entry name" value="SODIUM/CHLORIDE DEPENDENT TRANSPORTER"/>
    <property type="match status" value="1"/>
</dbReference>
<evidence type="ECO:0000256" key="14">
    <source>
        <dbReference type="PIRSR" id="PIRSR600175-2"/>
    </source>
</evidence>
<evidence type="ECO:0000256" key="11">
    <source>
        <dbReference type="ARBA" id="ARBA00023157"/>
    </source>
</evidence>
<evidence type="ECO:0000256" key="5">
    <source>
        <dbReference type="ARBA" id="ARBA00022723"/>
    </source>
</evidence>
<evidence type="ECO:0000256" key="3">
    <source>
        <dbReference type="ARBA" id="ARBA00022475"/>
    </source>
</evidence>
<evidence type="ECO:0000256" key="13">
    <source>
        <dbReference type="PIRSR" id="PIRSR600175-1"/>
    </source>
</evidence>